<accession>A0ABT1U8B9</accession>
<evidence type="ECO:0000256" key="1">
    <source>
        <dbReference type="ARBA" id="ARBA00008609"/>
    </source>
</evidence>
<evidence type="ECO:0000256" key="5">
    <source>
        <dbReference type="ARBA" id="ARBA00031395"/>
    </source>
</evidence>
<dbReference type="NCBIfam" id="NF001567">
    <property type="entry name" value="PRK00389.1"/>
    <property type="match status" value="1"/>
</dbReference>
<evidence type="ECO:0000256" key="4">
    <source>
        <dbReference type="ARBA" id="ARBA00022679"/>
    </source>
</evidence>
<dbReference type="Gene3D" id="3.30.70.1400">
    <property type="entry name" value="Aminomethyltransferase beta-barrel domains"/>
    <property type="match status" value="1"/>
</dbReference>
<dbReference type="NCBIfam" id="TIGR00528">
    <property type="entry name" value="gcvT"/>
    <property type="match status" value="1"/>
</dbReference>
<dbReference type="Gene3D" id="2.40.30.110">
    <property type="entry name" value="Aminomethyltransferase beta-barrel domains"/>
    <property type="match status" value="1"/>
</dbReference>
<dbReference type="NCBIfam" id="NF010093">
    <property type="entry name" value="PRK13579.1"/>
    <property type="match status" value="1"/>
</dbReference>
<dbReference type="InterPro" id="IPR028896">
    <property type="entry name" value="GcvT/YgfZ/DmdA"/>
</dbReference>
<evidence type="ECO:0000256" key="2">
    <source>
        <dbReference type="ARBA" id="ARBA00012616"/>
    </source>
</evidence>
<dbReference type="Gene3D" id="3.30.1360.120">
    <property type="entry name" value="Probable tRNA modification gtpase trme, domain 1"/>
    <property type="match status" value="1"/>
</dbReference>
<evidence type="ECO:0000256" key="6">
    <source>
        <dbReference type="ARBA" id="ARBA00047665"/>
    </source>
</evidence>
<dbReference type="Pfam" id="PF08669">
    <property type="entry name" value="GCV_T_C"/>
    <property type="match status" value="1"/>
</dbReference>
<dbReference type="InterPro" id="IPR029043">
    <property type="entry name" value="GcvT/YgfZ_C"/>
</dbReference>
<dbReference type="GO" id="GO:0004047">
    <property type="term" value="F:aminomethyltransferase activity"/>
    <property type="evidence" value="ECO:0007669"/>
    <property type="project" value="UniProtKB-EC"/>
</dbReference>
<keyword evidence="3" id="KW-0032">Aminotransferase</keyword>
<comment type="catalytic activity">
    <reaction evidence="6">
        <text>N(6)-[(R)-S(8)-aminomethyldihydrolipoyl]-L-lysyl-[protein] + (6S)-5,6,7,8-tetrahydrofolate = N(6)-[(R)-dihydrolipoyl]-L-lysyl-[protein] + (6R)-5,10-methylene-5,6,7,8-tetrahydrofolate + NH4(+)</text>
        <dbReference type="Rhea" id="RHEA:16945"/>
        <dbReference type="Rhea" id="RHEA-COMP:10475"/>
        <dbReference type="Rhea" id="RHEA-COMP:10492"/>
        <dbReference type="ChEBI" id="CHEBI:15636"/>
        <dbReference type="ChEBI" id="CHEBI:28938"/>
        <dbReference type="ChEBI" id="CHEBI:57453"/>
        <dbReference type="ChEBI" id="CHEBI:83100"/>
        <dbReference type="ChEBI" id="CHEBI:83143"/>
        <dbReference type="EC" id="2.1.2.10"/>
    </reaction>
</comment>
<dbReference type="EC" id="2.1.2.10" evidence="2"/>
<dbReference type="Proteomes" id="UP001524586">
    <property type="component" value="Unassembled WGS sequence"/>
</dbReference>
<keyword evidence="4 9" id="KW-0808">Transferase</keyword>
<feature type="domain" description="Aminomethyltransferase C-terminal" evidence="8">
    <location>
        <begin position="281"/>
        <end position="356"/>
    </location>
</feature>
<keyword evidence="10" id="KW-1185">Reference proteome</keyword>
<dbReference type="PANTHER" id="PTHR43757:SF2">
    <property type="entry name" value="AMINOMETHYLTRANSFERASE, MITOCHONDRIAL"/>
    <property type="match status" value="1"/>
</dbReference>
<dbReference type="SUPFAM" id="SSF103025">
    <property type="entry name" value="Folate-binding domain"/>
    <property type="match status" value="1"/>
</dbReference>
<evidence type="ECO:0000313" key="10">
    <source>
        <dbReference type="Proteomes" id="UP001524586"/>
    </source>
</evidence>
<dbReference type="RefSeq" id="WP_256616515.1">
    <property type="nucleotide sequence ID" value="NZ_JANIBK010000123.1"/>
</dbReference>
<sequence>MPDLKQTPLFNLHHELGAKMTAFAGYAMPVQYAGGIIREHLHCRDRAGLFDISHMGQCRIWGEKAAEALEKLTPGGIVDLAMGAQKYTVLTNPAGGVIDDIIVTRIDRGLSLIVNAGCKDKDYAYLTQQLPDDCVLQTCPELALLALQGPEAAVVMGRFSAEAEALDFMRTCRTRINGIDCWVSRSGYTGEDGFEISVHQTDAETIARLLLAEPSVEPIGLGARDTLRLEAGLCLYGHELSDTISPLQAGLKWLFKKGHAGFPGADNILSEFAAGLPQVRAGLLVDAKIPVREGCAVTDDEGRQVGIVTSGGYSPSLRRPVAMALIQPSYAGIGTPLLASVRGKPIAVTVTRLPFVPHRYHRS</sequence>
<dbReference type="SUPFAM" id="SSF101790">
    <property type="entry name" value="Aminomethyltransferase beta-barrel domain"/>
    <property type="match status" value="1"/>
</dbReference>
<name>A0ABT1U8B9_9GAMM</name>
<gene>
    <name evidence="9" type="primary">gcvT</name>
    <name evidence="9" type="ORF">NP596_16635</name>
</gene>
<dbReference type="InterPro" id="IPR006223">
    <property type="entry name" value="GcvT"/>
</dbReference>
<dbReference type="PIRSF" id="PIRSF006487">
    <property type="entry name" value="GcvT"/>
    <property type="match status" value="1"/>
</dbReference>
<comment type="caution">
    <text evidence="9">The sequence shown here is derived from an EMBL/GenBank/DDBJ whole genome shotgun (WGS) entry which is preliminary data.</text>
</comment>
<organism evidence="9 10">
    <name type="scientific">Methylomonas rivi</name>
    <dbReference type="NCBI Taxonomy" id="2952226"/>
    <lineage>
        <taxon>Bacteria</taxon>
        <taxon>Pseudomonadati</taxon>
        <taxon>Pseudomonadota</taxon>
        <taxon>Gammaproteobacteria</taxon>
        <taxon>Methylococcales</taxon>
        <taxon>Methylococcaceae</taxon>
        <taxon>Methylomonas</taxon>
    </lineage>
</organism>
<dbReference type="InterPro" id="IPR027266">
    <property type="entry name" value="TrmE/GcvT-like"/>
</dbReference>
<comment type="similarity">
    <text evidence="1">Belongs to the GcvT family.</text>
</comment>
<evidence type="ECO:0000259" key="8">
    <source>
        <dbReference type="Pfam" id="PF08669"/>
    </source>
</evidence>
<evidence type="ECO:0000313" key="9">
    <source>
        <dbReference type="EMBL" id="MCQ8130087.1"/>
    </source>
</evidence>
<dbReference type="Pfam" id="PF01571">
    <property type="entry name" value="GCV_T"/>
    <property type="match status" value="1"/>
</dbReference>
<proteinExistence type="inferred from homology"/>
<dbReference type="PANTHER" id="PTHR43757">
    <property type="entry name" value="AMINOMETHYLTRANSFERASE"/>
    <property type="match status" value="1"/>
</dbReference>
<dbReference type="InterPro" id="IPR013977">
    <property type="entry name" value="GcvT_C"/>
</dbReference>
<reference evidence="9 10" key="1">
    <citation type="submission" date="2022-07" db="EMBL/GenBank/DDBJ databases">
        <title>Methylomonas rivi sp. nov., Methylomonas rosea sp. nov., Methylomonas aureus sp. nov. and Methylomonas subterranea sp. nov., four novel methanotrophs isolated from a freshwater creek and the deep terrestrial subsurface.</title>
        <authorList>
            <person name="Abin C."/>
            <person name="Sankaranarayanan K."/>
            <person name="Garner C."/>
            <person name="Sindelar R."/>
            <person name="Kotary K."/>
            <person name="Garner R."/>
            <person name="Barclay S."/>
            <person name="Lawson P."/>
            <person name="Krumholz L."/>
        </authorList>
    </citation>
    <scope>NUCLEOTIDE SEQUENCE [LARGE SCALE GENOMIC DNA]</scope>
    <source>
        <strain evidence="9 10">WSC-6</strain>
    </source>
</reference>
<evidence type="ECO:0000256" key="3">
    <source>
        <dbReference type="ARBA" id="ARBA00022576"/>
    </source>
</evidence>
<dbReference type="InterPro" id="IPR006222">
    <property type="entry name" value="GCVT_N"/>
</dbReference>
<protein>
    <recommendedName>
        <fullName evidence="2">aminomethyltransferase</fullName>
        <ecNumber evidence="2">2.1.2.10</ecNumber>
    </recommendedName>
    <alternativeName>
        <fullName evidence="5">Glycine cleavage system T protein</fullName>
    </alternativeName>
</protein>
<dbReference type="Gene3D" id="4.10.1250.10">
    <property type="entry name" value="Aminomethyltransferase fragment"/>
    <property type="match status" value="1"/>
</dbReference>
<feature type="domain" description="GCVT N-terminal" evidence="7">
    <location>
        <begin position="10"/>
        <end position="257"/>
    </location>
</feature>
<dbReference type="EMBL" id="JANIBK010000123">
    <property type="protein sequence ID" value="MCQ8130087.1"/>
    <property type="molecule type" value="Genomic_DNA"/>
</dbReference>
<evidence type="ECO:0000259" key="7">
    <source>
        <dbReference type="Pfam" id="PF01571"/>
    </source>
</evidence>